<gene>
    <name evidence="1" type="ORF">CBM2586_B10240</name>
</gene>
<organism evidence="1 2">
    <name type="scientific">Cupriavidus taiwanensis</name>
    <dbReference type="NCBI Taxonomy" id="164546"/>
    <lineage>
        <taxon>Bacteria</taxon>
        <taxon>Pseudomonadati</taxon>
        <taxon>Pseudomonadota</taxon>
        <taxon>Betaproteobacteria</taxon>
        <taxon>Burkholderiales</taxon>
        <taxon>Burkholderiaceae</taxon>
        <taxon>Cupriavidus</taxon>
    </lineage>
</organism>
<dbReference type="Proteomes" id="UP000257016">
    <property type="component" value="Unassembled WGS sequence"/>
</dbReference>
<dbReference type="AlphaFoldDB" id="A0A976A784"/>
<dbReference type="EMBL" id="OFSN01000015">
    <property type="protein sequence ID" value="SOY65645.1"/>
    <property type="molecule type" value="Genomic_DNA"/>
</dbReference>
<evidence type="ECO:0000313" key="1">
    <source>
        <dbReference type="EMBL" id="SOY65645.1"/>
    </source>
</evidence>
<reference evidence="1 2" key="1">
    <citation type="submission" date="2018-01" db="EMBL/GenBank/DDBJ databases">
        <authorList>
            <person name="Clerissi C."/>
        </authorList>
    </citation>
    <scope>NUCLEOTIDE SEQUENCE [LARGE SCALE GENOMIC DNA]</scope>
    <source>
        <strain evidence="1">Cupriavidus taiwanensis LMG 19430</strain>
    </source>
</reference>
<sequence>MSEKLDLDALELACKTWESNMGFAPFANAPQVLGLIARIRELEGINDELLRCAQHAGEAVAWMTHHDEPMIFPTRGEAELHCDDDEEPIALYAAPQPAALPEGFVLVKAETVEWLLGERGEFECQPEQYFRGQPAPYFWRKALREAIAAAPQPRE</sequence>
<accession>A0A976A784</accession>
<protein>
    <submittedName>
        <fullName evidence="1">Uncharacterized protein</fullName>
    </submittedName>
</protein>
<proteinExistence type="predicted"/>
<evidence type="ECO:0000313" key="2">
    <source>
        <dbReference type="Proteomes" id="UP000257016"/>
    </source>
</evidence>
<name>A0A976A784_9BURK</name>
<comment type="caution">
    <text evidence="1">The sequence shown here is derived from an EMBL/GenBank/DDBJ whole genome shotgun (WGS) entry which is preliminary data.</text>
</comment>